<keyword evidence="1" id="KW-0732">Signal</keyword>
<feature type="signal peptide" evidence="1">
    <location>
        <begin position="1"/>
        <end position="21"/>
    </location>
</feature>
<dbReference type="EMBL" id="LT629973">
    <property type="protein sequence ID" value="SEH91129.1"/>
    <property type="molecule type" value="Genomic_DNA"/>
</dbReference>
<accession>A0A1H6M115</accession>
<gene>
    <name evidence="2" type="ORF">PYTT_1645</name>
</gene>
<evidence type="ECO:0000313" key="2">
    <source>
        <dbReference type="EMBL" id="SEH91129.1"/>
    </source>
</evidence>
<dbReference type="RefSeq" id="WP_141675754.1">
    <property type="nucleotide sequence ID" value="NZ_JACVVN010000012.1"/>
</dbReference>
<dbReference type="Proteomes" id="UP000176204">
    <property type="component" value="Chromosome I"/>
</dbReference>
<dbReference type="STRING" id="1679444.PYTT_1645"/>
<evidence type="ECO:0000313" key="3">
    <source>
        <dbReference type="Proteomes" id="UP000176204"/>
    </source>
</evidence>
<keyword evidence="3" id="KW-1185">Reference proteome</keyword>
<feature type="chain" id="PRO_5009604558" description="Pep-cterm motif" evidence="1">
    <location>
        <begin position="22"/>
        <end position="234"/>
    </location>
</feature>
<reference evidence="3" key="1">
    <citation type="submission" date="2016-09" db="EMBL/GenBank/DDBJ databases">
        <authorList>
            <person name="Koehorst J."/>
        </authorList>
    </citation>
    <scope>NUCLEOTIDE SEQUENCE [LARGE SCALE GENOMIC DNA]</scope>
</reference>
<proteinExistence type="predicted"/>
<name>A0A1H6M115_9BACT</name>
<organism evidence="2 3">
    <name type="scientific">Akkermansia glycaniphila</name>
    <dbReference type="NCBI Taxonomy" id="1679444"/>
    <lineage>
        <taxon>Bacteria</taxon>
        <taxon>Pseudomonadati</taxon>
        <taxon>Verrucomicrobiota</taxon>
        <taxon>Verrucomicrobiia</taxon>
        <taxon>Verrucomicrobiales</taxon>
        <taxon>Akkermansiaceae</taxon>
        <taxon>Akkermansia</taxon>
    </lineage>
</organism>
<dbReference type="KEGG" id="agl:PYTT_1645"/>
<evidence type="ECO:0008006" key="4">
    <source>
        <dbReference type="Google" id="ProtNLM"/>
    </source>
</evidence>
<protein>
    <recommendedName>
        <fullName evidence="4">Pep-cterm motif</fullName>
    </recommendedName>
</protein>
<sequence>MRITFFSLACVASMVSATALAGTVQIFSPLATITARTYDAGGRLCNTNLTGSDVSGWLSGQADGWYTTTGNNDIRWGYASIDATAQSLSLPNMNGTAGVCAGQKLTVNGLDAYTDMTFSFTLTPPASTGSSYTWSLWYETTTGSTVQLAKESKGSFTTPWNVSYTVEGTQYAEMAQNGNGKMYVVLGSTGGPNGPTATITDLSLMATEAVVPEPAAATLGLLGFASLLMRRRRS</sequence>
<dbReference type="OrthoDB" id="199936at2"/>
<dbReference type="AlphaFoldDB" id="A0A1H6M115"/>
<evidence type="ECO:0000256" key="1">
    <source>
        <dbReference type="SAM" id="SignalP"/>
    </source>
</evidence>